<dbReference type="EMBL" id="QYUQ01000002">
    <property type="protein sequence ID" value="RJG01088.1"/>
    <property type="molecule type" value="Genomic_DNA"/>
</dbReference>
<gene>
    <name evidence="1" type="ORF">D3878_05400</name>
</gene>
<accession>A0A3A3FXZ6</accession>
<dbReference type="Proteomes" id="UP000266327">
    <property type="component" value="Unassembled WGS sequence"/>
</dbReference>
<organism evidence="1 2">
    <name type="scientific">Noviherbaspirillum sedimenti</name>
    <dbReference type="NCBI Taxonomy" id="2320865"/>
    <lineage>
        <taxon>Bacteria</taxon>
        <taxon>Pseudomonadati</taxon>
        <taxon>Pseudomonadota</taxon>
        <taxon>Betaproteobacteria</taxon>
        <taxon>Burkholderiales</taxon>
        <taxon>Oxalobacteraceae</taxon>
        <taxon>Noviherbaspirillum</taxon>
    </lineage>
</organism>
<evidence type="ECO:0000313" key="2">
    <source>
        <dbReference type="Proteomes" id="UP000266327"/>
    </source>
</evidence>
<proteinExistence type="predicted"/>
<keyword evidence="2" id="KW-1185">Reference proteome</keyword>
<evidence type="ECO:0000313" key="1">
    <source>
        <dbReference type="EMBL" id="RJG01088.1"/>
    </source>
</evidence>
<name>A0A3A3FXZ6_9BURK</name>
<comment type="caution">
    <text evidence="1">The sequence shown here is derived from an EMBL/GenBank/DDBJ whole genome shotgun (WGS) entry which is preliminary data.</text>
</comment>
<reference evidence="2" key="1">
    <citation type="submission" date="2018-09" db="EMBL/GenBank/DDBJ databases">
        <authorList>
            <person name="Zhu H."/>
        </authorList>
    </citation>
    <scope>NUCLEOTIDE SEQUENCE [LARGE SCALE GENOMIC DNA]</scope>
    <source>
        <strain evidence="2">K1S02-23</strain>
    </source>
</reference>
<dbReference type="AlphaFoldDB" id="A0A3A3FXZ6"/>
<protein>
    <submittedName>
        <fullName evidence="1">Uncharacterized protein</fullName>
    </submittedName>
</protein>
<sequence>MQNHKHRAELIKAGLASHAIIRNEPLNRWRHPPIISKWKSHAISVSRKIQCNELVRHHPGEIAQSAIRRCAQVTHTAGEE</sequence>